<dbReference type="EMBL" id="DF820477">
    <property type="protein sequence ID" value="GAK61211.1"/>
    <property type="molecule type" value="Genomic_DNA"/>
</dbReference>
<dbReference type="AlphaFoldDB" id="A0A081C9F6"/>
<evidence type="ECO:0000313" key="1">
    <source>
        <dbReference type="EMBL" id="GAK61211.1"/>
    </source>
</evidence>
<gene>
    <name evidence="1" type="ORF">U27_01110</name>
</gene>
<accession>A0A081C9F6</accession>
<sequence length="420" mass="47631">MTDLRERLKISQERLDEINAFLLDPNNELINKLLAVVEKFGGPEEINHKANEARKLGNLLARLRDQHSPYLADLEWLMVQRDQRAFISLADYRRKILGKQADSMTFNEETAVTLEISALQYFPWLIAQAKQAIAQQQLMPGRFIRVRKMKEQEADQGDILAVAAAMQIVGASYVETLDTKGTDGSNVHLGGPETITGYFGGVGQPNDYPVKWAEEYLYYYTNYGIRQVLNINPGTVFVGYMLHKLGIDNEFKISVFMGNDNPFAIFWTLMAARLLAREDGTTSLIGFNFSNSVNNETIRVSDVIRKAMDFTEVVRFEHHITETYKSIVRQPYNRRDELIEIAKTVPNISAKHEGADPELDAAREHPSDILDYFIAKEDILVQGLMEKMERNYLDKHAALNKTADALTRAGIGVICAKNLH</sequence>
<name>A0A081C9F6_VECG1</name>
<dbReference type="Proteomes" id="UP000030661">
    <property type="component" value="Unassembled WGS sequence"/>
</dbReference>
<reference evidence="1" key="1">
    <citation type="journal article" date="2015" name="PeerJ">
        <title>First genomic representation of candidate bacterial phylum KSB3 points to enhanced environmental sensing as a trigger of wastewater bulking.</title>
        <authorList>
            <person name="Sekiguchi Y."/>
            <person name="Ohashi A."/>
            <person name="Parks D.H."/>
            <person name="Yamauchi T."/>
            <person name="Tyson G.W."/>
            <person name="Hugenholtz P."/>
        </authorList>
    </citation>
    <scope>NUCLEOTIDE SEQUENCE [LARGE SCALE GENOMIC DNA]</scope>
</reference>
<evidence type="ECO:0000313" key="2">
    <source>
        <dbReference type="Proteomes" id="UP000030661"/>
    </source>
</evidence>
<dbReference type="HOGENOM" id="CLU_653215_0_0_0"/>
<dbReference type="STRING" id="1499967.U27_01110"/>
<dbReference type="eggNOG" id="ENOG502Z8MV">
    <property type="taxonomic scope" value="Bacteria"/>
</dbReference>
<keyword evidence="2" id="KW-1185">Reference proteome</keyword>
<protein>
    <submittedName>
        <fullName evidence="1">Uncharacterized protein</fullName>
    </submittedName>
</protein>
<proteinExistence type="predicted"/>
<organism evidence="1">
    <name type="scientific">Vecturithrix granuli</name>
    <dbReference type="NCBI Taxonomy" id="1499967"/>
    <lineage>
        <taxon>Bacteria</taxon>
        <taxon>Candidatus Moduliflexota</taxon>
        <taxon>Candidatus Vecturitrichia</taxon>
        <taxon>Candidatus Vecturitrichales</taxon>
        <taxon>Candidatus Vecturitrichaceae</taxon>
        <taxon>Candidatus Vecturithrix</taxon>
    </lineage>
</organism>